<organism evidence="7 8">
    <name type="scientific">Planoprotostelium fungivorum</name>
    <dbReference type="NCBI Taxonomy" id="1890364"/>
    <lineage>
        <taxon>Eukaryota</taxon>
        <taxon>Amoebozoa</taxon>
        <taxon>Evosea</taxon>
        <taxon>Variosea</taxon>
        <taxon>Cavosteliida</taxon>
        <taxon>Cavosteliaceae</taxon>
        <taxon>Planoprotostelium</taxon>
    </lineage>
</organism>
<dbReference type="Pfam" id="PF00620">
    <property type="entry name" value="RhoGAP"/>
    <property type="match status" value="1"/>
</dbReference>
<evidence type="ECO:0000313" key="8">
    <source>
        <dbReference type="Proteomes" id="UP000241769"/>
    </source>
</evidence>
<evidence type="ECO:0000256" key="4">
    <source>
        <dbReference type="ARBA" id="ARBA00037092"/>
    </source>
</evidence>
<feature type="transmembrane region" description="Helical" evidence="5">
    <location>
        <begin position="196"/>
        <end position="215"/>
    </location>
</feature>
<dbReference type="InterPro" id="IPR008936">
    <property type="entry name" value="Rho_GTPase_activation_prot"/>
</dbReference>
<name>A0A2P6NNP6_9EUKA</name>
<keyword evidence="2" id="KW-0343">GTPase activation</keyword>
<dbReference type="EMBL" id="MDYQ01000042">
    <property type="protein sequence ID" value="PRP85581.1"/>
    <property type="molecule type" value="Genomic_DNA"/>
</dbReference>
<dbReference type="AlphaFoldDB" id="A0A2P6NNP6"/>
<proteinExistence type="predicted"/>
<dbReference type="CDD" id="cd00159">
    <property type="entry name" value="RhoGAP"/>
    <property type="match status" value="1"/>
</dbReference>
<dbReference type="PANTHER" id="PTHR23176">
    <property type="entry name" value="RHO/RAC/CDC GTPASE-ACTIVATING PROTEIN"/>
    <property type="match status" value="1"/>
</dbReference>
<evidence type="ECO:0000256" key="1">
    <source>
        <dbReference type="ARBA" id="ARBA00004496"/>
    </source>
</evidence>
<keyword evidence="5" id="KW-0812">Transmembrane</keyword>
<dbReference type="SUPFAM" id="SSF48350">
    <property type="entry name" value="GTPase activation domain, GAP"/>
    <property type="match status" value="1"/>
</dbReference>
<dbReference type="InterPro" id="IPR050729">
    <property type="entry name" value="Rho-GAP"/>
</dbReference>
<sequence length="225" mass="25369">MRPLDSIVQSVQAAAQWVRQQVPAIFILLSNALNPHATSRNLEYRRGNIFGANPAAVLSKYAKINGLVPDLVLECIAELDAKGLRTEGLFRVPGTHTVINRMRADIESGKSLSQTPPHNEHDVASVLKMYFRELPSPLFGDIETVNQLAQKNELEAFKEHIRRLPEVNRELMKALFGLLNRVQQQSKFNLMTTKNLALIFSATLNCSFVTIIFVINHYTYLLQES</sequence>
<evidence type="ECO:0000256" key="3">
    <source>
        <dbReference type="ARBA" id="ARBA00022490"/>
    </source>
</evidence>
<keyword evidence="5" id="KW-1133">Transmembrane helix</keyword>
<dbReference type="STRING" id="1890364.A0A2P6NNP6"/>
<feature type="domain" description="Rho-GAP" evidence="6">
    <location>
        <begin position="56"/>
        <end position="225"/>
    </location>
</feature>
<evidence type="ECO:0000256" key="2">
    <source>
        <dbReference type="ARBA" id="ARBA00022468"/>
    </source>
</evidence>
<dbReference type="Gene3D" id="1.10.555.10">
    <property type="entry name" value="Rho GTPase activation protein"/>
    <property type="match status" value="1"/>
</dbReference>
<evidence type="ECO:0000259" key="6">
    <source>
        <dbReference type="PROSITE" id="PS50238"/>
    </source>
</evidence>
<accession>A0A2P6NNP6</accession>
<evidence type="ECO:0000256" key="5">
    <source>
        <dbReference type="SAM" id="Phobius"/>
    </source>
</evidence>
<dbReference type="InParanoid" id="A0A2P6NNP6"/>
<dbReference type="OrthoDB" id="27295at2759"/>
<keyword evidence="8" id="KW-1185">Reference proteome</keyword>
<dbReference type="InterPro" id="IPR000198">
    <property type="entry name" value="RhoGAP_dom"/>
</dbReference>
<comment type="subcellular location">
    <subcellularLocation>
        <location evidence="1">Cytoplasm</location>
    </subcellularLocation>
</comment>
<dbReference type="SMART" id="SM00324">
    <property type="entry name" value="RhoGAP"/>
    <property type="match status" value="1"/>
</dbReference>
<dbReference type="GO" id="GO:0005737">
    <property type="term" value="C:cytoplasm"/>
    <property type="evidence" value="ECO:0007669"/>
    <property type="project" value="UniProtKB-SubCell"/>
</dbReference>
<dbReference type="PANTHER" id="PTHR23176:SF129">
    <property type="entry name" value="RHO GTPASE ACTIVATING PROTEIN AT 16F, ISOFORM E-RELATED"/>
    <property type="match status" value="1"/>
</dbReference>
<comment type="function">
    <text evidence="4">Rho GTPase-activating protein involved in the signal transduction pathway.</text>
</comment>
<dbReference type="PROSITE" id="PS50238">
    <property type="entry name" value="RHOGAP"/>
    <property type="match status" value="1"/>
</dbReference>
<gene>
    <name evidence="7" type="ORF">PROFUN_06370</name>
</gene>
<dbReference type="GO" id="GO:0005096">
    <property type="term" value="F:GTPase activator activity"/>
    <property type="evidence" value="ECO:0007669"/>
    <property type="project" value="UniProtKB-KW"/>
</dbReference>
<protein>
    <recommendedName>
        <fullName evidence="6">Rho-GAP domain-containing protein</fullName>
    </recommendedName>
</protein>
<keyword evidence="5" id="KW-0472">Membrane</keyword>
<keyword evidence="3" id="KW-0963">Cytoplasm</keyword>
<comment type="caution">
    <text evidence="7">The sequence shown here is derived from an EMBL/GenBank/DDBJ whole genome shotgun (WGS) entry which is preliminary data.</text>
</comment>
<evidence type="ECO:0000313" key="7">
    <source>
        <dbReference type="EMBL" id="PRP85581.1"/>
    </source>
</evidence>
<dbReference type="Proteomes" id="UP000241769">
    <property type="component" value="Unassembled WGS sequence"/>
</dbReference>
<dbReference type="GO" id="GO:0007165">
    <property type="term" value="P:signal transduction"/>
    <property type="evidence" value="ECO:0007669"/>
    <property type="project" value="InterPro"/>
</dbReference>
<reference evidence="7 8" key="1">
    <citation type="journal article" date="2018" name="Genome Biol. Evol.">
        <title>Multiple Roots of Fruiting Body Formation in Amoebozoa.</title>
        <authorList>
            <person name="Hillmann F."/>
            <person name="Forbes G."/>
            <person name="Novohradska S."/>
            <person name="Ferling I."/>
            <person name="Riege K."/>
            <person name="Groth M."/>
            <person name="Westermann M."/>
            <person name="Marz M."/>
            <person name="Spaller T."/>
            <person name="Winckler T."/>
            <person name="Schaap P."/>
            <person name="Glockner G."/>
        </authorList>
    </citation>
    <scope>NUCLEOTIDE SEQUENCE [LARGE SCALE GENOMIC DNA]</scope>
    <source>
        <strain evidence="7 8">Jena</strain>
    </source>
</reference>